<evidence type="ECO:0000256" key="7">
    <source>
        <dbReference type="ARBA" id="ARBA00022777"/>
    </source>
</evidence>
<dbReference type="GO" id="GO:0005886">
    <property type="term" value="C:plasma membrane"/>
    <property type="evidence" value="ECO:0007669"/>
    <property type="project" value="TreeGrafter"/>
</dbReference>
<keyword evidence="3" id="KW-0808">Transferase</keyword>
<evidence type="ECO:0000256" key="4">
    <source>
        <dbReference type="ARBA" id="ARBA00022692"/>
    </source>
</evidence>
<dbReference type="Gene3D" id="1.10.510.10">
    <property type="entry name" value="Transferase(Phosphotransferase) domain 1"/>
    <property type="match status" value="1"/>
</dbReference>
<keyword evidence="13" id="KW-0325">Glycoprotein</keyword>
<dbReference type="PROSITE" id="PS00109">
    <property type="entry name" value="PROTEIN_KINASE_TYR"/>
    <property type="match status" value="1"/>
</dbReference>
<dbReference type="PANTHER" id="PTHR24416:SF594">
    <property type="entry name" value="PROTEIN KINASE DOMAIN-CONTAINING PROTEIN"/>
    <property type="match status" value="1"/>
</dbReference>
<organism evidence="19">
    <name type="scientific">Amphimedon queenslandica</name>
    <name type="common">Sponge</name>
    <dbReference type="NCBI Taxonomy" id="400682"/>
    <lineage>
        <taxon>Eukaryota</taxon>
        <taxon>Metazoa</taxon>
        <taxon>Porifera</taxon>
        <taxon>Demospongiae</taxon>
        <taxon>Heteroscleromorpha</taxon>
        <taxon>Haplosclerida</taxon>
        <taxon>Niphatidae</taxon>
        <taxon>Amphimedon</taxon>
    </lineage>
</organism>
<dbReference type="InterPro" id="IPR036116">
    <property type="entry name" value="FN3_sf"/>
</dbReference>
<evidence type="ECO:0000256" key="3">
    <source>
        <dbReference type="ARBA" id="ARBA00022679"/>
    </source>
</evidence>
<dbReference type="EC" id="2.7.10.1" evidence="2"/>
<reference evidence="19" key="2">
    <citation type="submission" date="2017-05" db="UniProtKB">
        <authorList>
            <consortium name="EnsemblMetazoa"/>
        </authorList>
    </citation>
    <scope>IDENTIFICATION</scope>
</reference>
<evidence type="ECO:0000256" key="5">
    <source>
        <dbReference type="ARBA" id="ARBA00022737"/>
    </source>
</evidence>
<dbReference type="GO" id="GO:0005524">
    <property type="term" value="F:ATP binding"/>
    <property type="evidence" value="ECO:0007669"/>
    <property type="project" value="UniProtKB-KW"/>
</dbReference>
<keyword evidence="4 15" id="KW-0812">Transmembrane</keyword>
<keyword evidence="20" id="KW-1185">Reference proteome</keyword>
<dbReference type="AlphaFoldDB" id="A0A1X7VUY7"/>
<evidence type="ECO:0000256" key="6">
    <source>
        <dbReference type="ARBA" id="ARBA00022741"/>
    </source>
</evidence>
<keyword evidence="9 15" id="KW-1133">Transmembrane helix</keyword>
<dbReference type="CDD" id="cd00192">
    <property type="entry name" value="PTKc"/>
    <property type="match status" value="1"/>
</dbReference>
<keyword evidence="6" id="KW-0547">Nucleotide-binding</keyword>
<name>A0A1X7VUY7_AMPQE</name>
<evidence type="ECO:0000259" key="17">
    <source>
        <dbReference type="PROSITE" id="PS50011"/>
    </source>
</evidence>
<dbReference type="Proteomes" id="UP000007879">
    <property type="component" value="Unassembled WGS sequence"/>
</dbReference>
<feature type="region of interest" description="Disordered" evidence="14">
    <location>
        <begin position="985"/>
        <end position="1024"/>
    </location>
</feature>
<evidence type="ECO:0000256" key="14">
    <source>
        <dbReference type="SAM" id="MobiDB-lite"/>
    </source>
</evidence>
<evidence type="ECO:0000256" key="16">
    <source>
        <dbReference type="SAM" id="SignalP"/>
    </source>
</evidence>
<evidence type="ECO:0000256" key="2">
    <source>
        <dbReference type="ARBA" id="ARBA00011902"/>
    </source>
</evidence>
<dbReference type="InterPro" id="IPR011009">
    <property type="entry name" value="Kinase-like_dom_sf"/>
</dbReference>
<evidence type="ECO:0000256" key="9">
    <source>
        <dbReference type="ARBA" id="ARBA00022989"/>
    </source>
</evidence>
<dbReference type="Gene3D" id="3.30.200.20">
    <property type="entry name" value="Phosphorylase Kinase, domain 1"/>
    <property type="match status" value="1"/>
</dbReference>
<evidence type="ECO:0000256" key="11">
    <source>
        <dbReference type="ARBA" id="ARBA00023137"/>
    </source>
</evidence>
<keyword evidence="7" id="KW-0418">Kinase</keyword>
<dbReference type="EnsemblMetazoa" id="Aqu2.1.43680_001">
    <property type="protein sequence ID" value="Aqu2.1.43680_001"/>
    <property type="gene ID" value="Aqu2.1.43680"/>
</dbReference>
<gene>
    <name evidence="19" type="primary">105312429</name>
</gene>
<keyword evidence="8" id="KW-0067">ATP-binding</keyword>
<dbReference type="CDD" id="cd00063">
    <property type="entry name" value="FN3"/>
    <property type="match status" value="1"/>
</dbReference>
<feature type="transmembrane region" description="Helical" evidence="15">
    <location>
        <begin position="533"/>
        <end position="558"/>
    </location>
</feature>
<evidence type="ECO:0000256" key="12">
    <source>
        <dbReference type="ARBA" id="ARBA00023170"/>
    </source>
</evidence>
<dbReference type="SMART" id="SM00219">
    <property type="entry name" value="TyrKc"/>
    <property type="match status" value="1"/>
</dbReference>
<dbReference type="InterPro" id="IPR020635">
    <property type="entry name" value="Tyr_kinase_cat_dom"/>
</dbReference>
<dbReference type="PROSITE" id="PS50853">
    <property type="entry name" value="FN3"/>
    <property type="match status" value="1"/>
</dbReference>
<evidence type="ECO:0000256" key="10">
    <source>
        <dbReference type="ARBA" id="ARBA00023136"/>
    </source>
</evidence>
<evidence type="ECO:0000256" key="8">
    <source>
        <dbReference type="ARBA" id="ARBA00022840"/>
    </source>
</evidence>
<dbReference type="STRING" id="400682.A0A1X7VUY7"/>
<comment type="subcellular location">
    <subcellularLocation>
        <location evidence="1">Membrane</location>
        <topology evidence="1">Single-pass membrane protein</topology>
    </subcellularLocation>
</comment>
<feature type="domain" description="Protein kinase" evidence="17">
    <location>
        <begin position="606"/>
        <end position="923"/>
    </location>
</feature>
<dbReference type="GO" id="GO:0043235">
    <property type="term" value="C:receptor complex"/>
    <property type="evidence" value="ECO:0007669"/>
    <property type="project" value="TreeGrafter"/>
</dbReference>
<dbReference type="GO" id="GO:0007169">
    <property type="term" value="P:cell surface receptor protein tyrosine kinase signaling pathway"/>
    <property type="evidence" value="ECO:0007669"/>
    <property type="project" value="TreeGrafter"/>
</dbReference>
<keyword evidence="10 15" id="KW-0472">Membrane</keyword>
<evidence type="ECO:0000313" key="19">
    <source>
        <dbReference type="EnsemblMetazoa" id="Aqu2.1.43680_001"/>
    </source>
</evidence>
<dbReference type="InterPro" id="IPR001245">
    <property type="entry name" value="Ser-Thr/Tyr_kinase_cat_dom"/>
</dbReference>
<dbReference type="Pfam" id="PF00041">
    <property type="entry name" value="fn3"/>
    <property type="match status" value="1"/>
</dbReference>
<evidence type="ECO:0000313" key="20">
    <source>
        <dbReference type="Proteomes" id="UP000007879"/>
    </source>
</evidence>
<feature type="domain" description="Fibronectin type-III" evidence="18">
    <location>
        <begin position="394"/>
        <end position="504"/>
    </location>
</feature>
<dbReference type="InterPro" id="IPR008266">
    <property type="entry name" value="Tyr_kinase_AS"/>
</dbReference>
<feature type="signal peptide" evidence="16">
    <location>
        <begin position="1"/>
        <end position="22"/>
    </location>
</feature>
<keyword evidence="12" id="KW-0675">Receptor</keyword>
<dbReference type="Pfam" id="PF07714">
    <property type="entry name" value="PK_Tyr_Ser-Thr"/>
    <property type="match status" value="1"/>
</dbReference>
<protein>
    <recommendedName>
        <fullName evidence="2">receptor protein-tyrosine kinase</fullName>
        <ecNumber evidence="2">2.7.10.1</ecNumber>
    </recommendedName>
</protein>
<proteinExistence type="predicted"/>
<dbReference type="PRINTS" id="PR00109">
    <property type="entry name" value="TYRKINASE"/>
</dbReference>
<dbReference type="InterPro" id="IPR000719">
    <property type="entry name" value="Prot_kinase_dom"/>
</dbReference>
<evidence type="ECO:0000259" key="18">
    <source>
        <dbReference type="PROSITE" id="PS50853"/>
    </source>
</evidence>
<keyword evidence="16" id="KW-0732">Signal</keyword>
<evidence type="ECO:0000256" key="13">
    <source>
        <dbReference type="ARBA" id="ARBA00023180"/>
    </source>
</evidence>
<keyword evidence="5" id="KW-0677">Repeat</keyword>
<dbReference type="Gene3D" id="2.60.40.10">
    <property type="entry name" value="Immunoglobulins"/>
    <property type="match status" value="1"/>
</dbReference>
<keyword evidence="11" id="KW-0829">Tyrosine-protein kinase</keyword>
<dbReference type="SUPFAM" id="SSF49265">
    <property type="entry name" value="Fibronectin type III"/>
    <property type="match status" value="1"/>
</dbReference>
<accession>A0A1X7VUY7</accession>
<dbReference type="InterPro" id="IPR050122">
    <property type="entry name" value="RTK"/>
</dbReference>
<evidence type="ECO:0000256" key="15">
    <source>
        <dbReference type="SAM" id="Phobius"/>
    </source>
</evidence>
<feature type="chain" id="PRO_5012259641" description="receptor protein-tyrosine kinase" evidence="16">
    <location>
        <begin position="23"/>
        <end position="1099"/>
    </location>
</feature>
<dbReference type="PROSITE" id="PS50011">
    <property type="entry name" value="PROTEIN_KINASE_DOM"/>
    <property type="match status" value="1"/>
</dbReference>
<dbReference type="GO" id="GO:0004714">
    <property type="term" value="F:transmembrane receptor protein tyrosine kinase activity"/>
    <property type="evidence" value="ECO:0007669"/>
    <property type="project" value="UniProtKB-EC"/>
</dbReference>
<dbReference type="OrthoDB" id="1668230at2759"/>
<dbReference type="PANTHER" id="PTHR24416">
    <property type="entry name" value="TYROSINE-PROTEIN KINASE RECEPTOR"/>
    <property type="match status" value="1"/>
</dbReference>
<dbReference type="EnsemblMetazoa" id="XM_019995321.1">
    <property type="protein sequence ID" value="XP_019850880.1"/>
    <property type="gene ID" value="LOC105312429"/>
</dbReference>
<dbReference type="FunFam" id="1.10.510.10:FF:000554">
    <property type="entry name" value="Predicted protein"/>
    <property type="match status" value="1"/>
</dbReference>
<feature type="compositionally biased region" description="Polar residues" evidence="14">
    <location>
        <begin position="1007"/>
        <end position="1022"/>
    </location>
</feature>
<dbReference type="InterPro" id="IPR003961">
    <property type="entry name" value="FN3_dom"/>
</dbReference>
<reference evidence="20" key="1">
    <citation type="journal article" date="2010" name="Nature">
        <title>The Amphimedon queenslandica genome and the evolution of animal complexity.</title>
        <authorList>
            <person name="Srivastava M."/>
            <person name="Simakov O."/>
            <person name="Chapman J."/>
            <person name="Fahey B."/>
            <person name="Gauthier M.E."/>
            <person name="Mitros T."/>
            <person name="Richards G.S."/>
            <person name="Conaco C."/>
            <person name="Dacre M."/>
            <person name="Hellsten U."/>
            <person name="Larroux C."/>
            <person name="Putnam N.H."/>
            <person name="Stanke M."/>
            <person name="Adamska M."/>
            <person name="Darling A."/>
            <person name="Degnan S.M."/>
            <person name="Oakley T.H."/>
            <person name="Plachetzki D.C."/>
            <person name="Zhai Y."/>
            <person name="Adamski M."/>
            <person name="Calcino A."/>
            <person name="Cummins S.F."/>
            <person name="Goodstein D.M."/>
            <person name="Harris C."/>
            <person name="Jackson D.J."/>
            <person name="Leys S.P."/>
            <person name="Shu S."/>
            <person name="Woodcroft B.J."/>
            <person name="Vervoort M."/>
            <person name="Kosik K.S."/>
            <person name="Manning G."/>
            <person name="Degnan B.M."/>
            <person name="Rokhsar D.S."/>
        </authorList>
    </citation>
    <scope>NUCLEOTIDE SEQUENCE [LARGE SCALE GENOMIC DNA]</scope>
</reference>
<sequence>MPPLVIFLMVLVTLTRSPYSASLSPIGSGTGGEEECVIEPNECRPPQQRLLRNITELELSLNENLPPPAQPPVITDAFDPFIYMIELNELIPPSLGVSSYILRISSINLTLFERLQHQVNLKHNLSFVDFACSKVNLSIAWVVNETHSEFSPSVTLCLDSGVPGPVTSLTHTIEGRENCSQRNEAIITFNWAPPEDNYLLSHYMLLLVPAESAMSSSCLTYNESISSVGQNHSVILQFPCTYSASLISYPGAHSKQIDVTTIPKPSINISCSSLFDPESMHYNVTAEFTVSPNNCLVLGYIATYVLKIYAYRANFGGTQRLGGQIDQKNIEIDGAFQDSHEYTLTNFEPRRPGEGYTIELQTKFRGIPSDIADNVWSRILSKPDCLSGFAPPIPPEQIKTVDITNFSFSNNRIASFTVKWDQPLRPNGNITEYQIRILSRQNTDLISPINNIPDDIQEYNISFLLLMVFNEISVQVRSTNNWCQQLSGCYSDWSDPVTREVVAVSSSSITPSPPTPSVTRTPVDDGKSTPIPLLWLLIGSGVLALILVAVIAIIVVVCCQHGWCCIKRDYPMDPPIHIAESGIIPLLQIKRQVMDEWEIPREILEVRKDQTLGSGCFGEVFKGFLQKNYVLTKRRLSHDHDLHSRRGSLPQETYPVAVKKLKSIADGKERSDFLKEIEVMKTVSSTDSDLRRFVVNMLGCCSLEEPMLLVVEFVENGDLLNYLRRMKRKAQGNNSTAPPAPYLEPLGSYSLLEPKSELDNEGFLTERNLLDFSRQIASGMEYLSSLGIIHRDLACRNVLVGKEKNLKISDFGLSRVVLSDMVYTLTNHGRLPLRWMALESIFQREFTTSSDVWSYGVALWEICTMGAFPYATMQEKELLKLLKKGYRLPKPQNCSQDMFEVMHQCWHPNPQGRPTFSNLHKLFDYFLSRHTQELYPYIDMECNVPYTYDHLTHKSITDYKKDETEDEEEEILYIEDEEEVREMEETNDCHSAKDLSTAGSNEKLLDESTQSSNVSETQTQEESTYDKLRVDHPFLVRMSGQKNGSHDPQTMLHDDYFEDYIEENIEDYCLRAFEEYNPMWLKKLSTITEASCEDYDENS</sequence>
<evidence type="ECO:0000256" key="1">
    <source>
        <dbReference type="ARBA" id="ARBA00004167"/>
    </source>
</evidence>
<dbReference type="InterPro" id="IPR013783">
    <property type="entry name" value="Ig-like_fold"/>
</dbReference>
<dbReference type="InParanoid" id="A0A1X7VUY7"/>
<dbReference type="SUPFAM" id="SSF56112">
    <property type="entry name" value="Protein kinase-like (PK-like)"/>
    <property type="match status" value="1"/>
</dbReference>
<dbReference type="eggNOG" id="KOG0200">
    <property type="taxonomic scope" value="Eukaryota"/>
</dbReference>
<dbReference type="KEGG" id="aqu:105312429"/>